<reference evidence="3 4" key="1">
    <citation type="submission" date="2023-03" db="EMBL/GenBank/DDBJ databases">
        <title>Altererythrobacter sp. CAU 1644 isolated from sand.</title>
        <authorList>
            <person name="Kim W."/>
        </authorList>
    </citation>
    <scope>NUCLEOTIDE SEQUENCE [LARGE SCALE GENOMIC DNA]</scope>
    <source>
        <strain evidence="3 4">CAU 1644</strain>
    </source>
</reference>
<protein>
    <submittedName>
        <fullName evidence="3">Glycine zipper domain-containing protein</fullName>
    </submittedName>
</protein>
<feature type="domain" description="Glycine zipper" evidence="2">
    <location>
        <begin position="132"/>
        <end position="180"/>
    </location>
</feature>
<evidence type="ECO:0000313" key="3">
    <source>
        <dbReference type="EMBL" id="WFL78669.1"/>
    </source>
</evidence>
<keyword evidence="1" id="KW-0732">Signal</keyword>
<dbReference type="Pfam" id="PF13488">
    <property type="entry name" value="Gly-zipper_Omp"/>
    <property type="match status" value="1"/>
</dbReference>
<dbReference type="InterPro" id="IPR039567">
    <property type="entry name" value="Gly-zipper"/>
</dbReference>
<gene>
    <name evidence="3" type="ORF">P7228_06285</name>
</gene>
<feature type="signal peptide" evidence="1">
    <location>
        <begin position="1"/>
        <end position="26"/>
    </location>
</feature>
<organism evidence="3 4">
    <name type="scientific">Altererythrobacter arenosus</name>
    <dbReference type="NCBI Taxonomy" id="3032592"/>
    <lineage>
        <taxon>Bacteria</taxon>
        <taxon>Pseudomonadati</taxon>
        <taxon>Pseudomonadota</taxon>
        <taxon>Alphaproteobacteria</taxon>
        <taxon>Sphingomonadales</taxon>
        <taxon>Erythrobacteraceae</taxon>
        <taxon>Altererythrobacter</taxon>
    </lineage>
</organism>
<evidence type="ECO:0000313" key="4">
    <source>
        <dbReference type="Proteomes" id="UP001215827"/>
    </source>
</evidence>
<keyword evidence="4" id="KW-1185">Reference proteome</keyword>
<sequence length="299" mass="32037">MSTNRLFAFSAAAAALALGGAGSALAQDQATAADAGASYSAEIPAEYATHSYATEQTVESTVAPDGTVVETVTRTRRIPARALHDRSDQPVPMMHHGYQAHHAAYQPVVWDRETWLAECHARTRGVDEKKRGGIIGGLLGAITGGVIGNRAWDSERLAGTIIGAGAGGLIGGLIGSAIDRGDERPYYDCEEALDRYMSGAVTTPRYAARQIPAYGYAPMVAYAPVYAASYGYSQPMTYIESTEEIPQQVIVREYVTEEWIEEAAPRAPAIREIEEYSPPPSKLVPIKPRPSKAVPIKGN</sequence>
<accession>A0ABY8FUI9</accession>
<name>A0ABY8FUI9_9SPHN</name>
<evidence type="ECO:0000259" key="2">
    <source>
        <dbReference type="Pfam" id="PF13488"/>
    </source>
</evidence>
<feature type="chain" id="PRO_5047037921" evidence="1">
    <location>
        <begin position="27"/>
        <end position="299"/>
    </location>
</feature>
<dbReference type="RefSeq" id="WP_278017359.1">
    <property type="nucleotide sequence ID" value="NZ_CP121106.1"/>
</dbReference>
<evidence type="ECO:0000256" key="1">
    <source>
        <dbReference type="SAM" id="SignalP"/>
    </source>
</evidence>
<dbReference type="EMBL" id="CP121106">
    <property type="protein sequence ID" value="WFL78669.1"/>
    <property type="molecule type" value="Genomic_DNA"/>
</dbReference>
<dbReference type="Proteomes" id="UP001215827">
    <property type="component" value="Chromosome"/>
</dbReference>
<proteinExistence type="predicted"/>